<proteinExistence type="predicted"/>
<accession>A0A9N9P1Y4</accession>
<evidence type="ECO:0000313" key="1">
    <source>
        <dbReference type="EMBL" id="CAG8776931.1"/>
    </source>
</evidence>
<protein>
    <submittedName>
        <fullName evidence="1">14172_t:CDS:1</fullName>
    </submittedName>
</protein>
<reference evidence="1" key="1">
    <citation type="submission" date="2021-06" db="EMBL/GenBank/DDBJ databases">
        <authorList>
            <person name="Kallberg Y."/>
            <person name="Tangrot J."/>
            <person name="Rosling A."/>
        </authorList>
    </citation>
    <scope>NUCLEOTIDE SEQUENCE</scope>
    <source>
        <strain evidence="1">MA453B</strain>
    </source>
</reference>
<dbReference type="Proteomes" id="UP000789405">
    <property type="component" value="Unassembled WGS sequence"/>
</dbReference>
<dbReference type="AlphaFoldDB" id="A0A9N9P1Y4"/>
<keyword evidence="2" id="KW-1185">Reference proteome</keyword>
<feature type="non-terminal residue" evidence="1">
    <location>
        <position position="57"/>
    </location>
</feature>
<evidence type="ECO:0000313" key="2">
    <source>
        <dbReference type="Proteomes" id="UP000789405"/>
    </source>
</evidence>
<comment type="caution">
    <text evidence="1">The sequence shown here is derived from an EMBL/GenBank/DDBJ whole genome shotgun (WGS) entry which is preliminary data.</text>
</comment>
<gene>
    <name evidence="1" type="ORF">DERYTH_LOCUS19240</name>
</gene>
<dbReference type="EMBL" id="CAJVPY010020774">
    <property type="protein sequence ID" value="CAG8776931.1"/>
    <property type="molecule type" value="Genomic_DNA"/>
</dbReference>
<organism evidence="1 2">
    <name type="scientific">Dentiscutata erythropus</name>
    <dbReference type="NCBI Taxonomy" id="1348616"/>
    <lineage>
        <taxon>Eukaryota</taxon>
        <taxon>Fungi</taxon>
        <taxon>Fungi incertae sedis</taxon>
        <taxon>Mucoromycota</taxon>
        <taxon>Glomeromycotina</taxon>
        <taxon>Glomeromycetes</taxon>
        <taxon>Diversisporales</taxon>
        <taxon>Gigasporaceae</taxon>
        <taxon>Dentiscutata</taxon>
    </lineage>
</organism>
<sequence>MNITQVEHADVMMIEDMTNNIKKDEYTKKELEIEIDHEDYEEASIADAYRDLQYLPQ</sequence>
<name>A0A9N9P1Y4_9GLOM</name>